<evidence type="ECO:0000313" key="8">
    <source>
        <dbReference type="EMBL" id="RWS14687.1"/>
    </source>
</evidence>
<feature type="transmembrane region" description="Helical" evidence="6">
    <location>
        <begin position="108"/>
        <end position="131"/>
    </location>
</feature>
<evidence type="ECO:0000259" key="7">
    <source>
        <dbReference type="Pfam" id="PF01569"/>
    </source>
</evidence>
<evidence type="ECO:0000256" key="1">
    <source>
        <dbReference type="ARBA" id="ARBA00004141"/>
    </source>
</evidence>
<comment type="subcellular location">
    <subcellularLocation>
        <location evidence="1">Membrane</location>
        <topology evidence="1">Multi-pass membrane protein</topology>
    </subcellularLocation>
</comment>
<reference evidence="8 9" key="1">
    <citation type="journal article" date="2018" name="Gigascience">
        <title>Genomes of trombidid mites reveal novel predicted allergens and laterally-transferred genes associated with secondary metabolism.</title>
        <authorList>
            <person name="Dong X."/>
            <person name="Chaisiri K."/>
            <person name="Xia D."/>
            <person name="Armstrong S.D."/>
            <person name="Fang Y."/>
            <person name="Donnelly M.J."/>
            <person name="Kadowaki T."/>
            <person name="McGarry J.W."/>
            <person name="Darby A.C."/>
            <person name="Makepeace B.L."/>
        </authorList>
    </citation>
    <scope>NUCLEOTIDE SEQUENCE [LARGE SCALE GENOMIC DNA]</scope>
    <source>
        <strain evidence="8">UoL-WK</strain>
    </source>
</reference>
<feature type="transmembrane region" description="Helical" evidence="6">
    <location>
        <begin position="152"/>
        <end position="170"/>
    </location>
</feature>
<dbReference type="GO" id="GO:0007165">
    <property type="term" value="P:signal transduction"/>
    <property type="evidence" value="ECO:0007669"/>
    <property type="project" value="TreeGrafter"/>
</dbReference>
<dbReference type="AlphaFoldDB" id="A0A3S3P8T0"/>
<feature type="transmembrane region" description="Helical" evidence="6">
    <location>
        <begin position="302"/>
        <end position="324"/>
    </location>
</feature>
<dbReference type="PANTHER" id="PTHR10165">
    <property type="entry name" value="LIPID PHOSPHATE PHOSPHATASE"/>
    <property type="match status" value="1"/>
</dbReference>
<dbReference type="InterPro" id="IPR000326">
    <property type="entry name" value="PAP2/HPO"/>
</dbReference>
<dbReference type="GO" id="GO:0005886">
    <property type="term" value="C:plasma membrane"/>
    <property type="evidence" value="ECO:0007669"/>
    <property type="project" value="TreeGrafter"/>
</dbReference>
<dbReference type="Gene3D" id="1.20.144.10">
    <property type="entry name" value="Phosphatidic acid phosphatase type 2/haloperoxidase"/>
    <property type="match status" value="1"/>
</dbReference>
<feature type="transmembrane region" description="Helical" evidence="6">
    <location>
        <begin position="272"/>
        <end position="290"/>
    </location>
</feature>
<dbReference type="GO" id="GO:0046839">
    <property type="term" value="P:phospholipid dephosphorylation"/>
    <property type="evidence" value="ECO:0007669"/>
    <property type="project" value="TreeGrafter"/>
</dbReference>
<organism evidence="8 9">
    <name type="scientific">Dinothrombium tinctorium</name>
    <dbReference type="NCBI Taxonomy" id="1965070"/>
    <lineage>
        <taxon>Eukaryota</taxon>
        <taxon>Metazoa</taxon>
        <taxon>Ecdysozoa</taxon>
        <taxon>Arthropoda</taxon>
        <taxon>Chelicerata</taxon>
        <taxon>Arachnida</taxon>
        <taxon>Acari</taxon>
        <taxon>Acariformes</taxon>
        <taxon>Trombidiformes</taxon>
        <taxon>Prostigmata</taxon>
        <taxon>Anystina</taxon>
        <taxon>Parasitengona</taxon>
        <taxon>Trombidioidea</taxon>
        <taxon>Trombidiidae</taxon>
        <taxon>Dinothrombium</taxon>
    </lineage>
</organism>
<evidence type="ECO:0000256" key="5">
    <source>
        <dbReference type="ARBA" id="ARBA00023136"/>
    </source>
</evidence>
<evidence type="ECO:0000313" key="9">
    <source>
        <dbReference type="Proteomes" id="UP000285301"/>
    </source>
</evidence>
<protein>
    <recommendedName>
        <fullName evidence="7">Phosphatidic acid phosphatase type 2/haloperoxidase domain-containing protein</fullName>
    </recommendedName>
</protein>
<keyword evidence="4 6" id="KW-1133">Transmembrane helix</keyword>
<feature type="transmembrane region" description="Helical" evidence="6">
    <location>
        <begin position="45"/>
        <end position="68"/>
    </location>
</feature>
<dbReference type="InterPro" id="IPR036938">
    <property type="entry name" value="PAP2/HPO_sf"/>
</dbReference>
<dbReference type="EMBL" id="NCKU01000646">
    <property type="protein sequence ID" value="RWS14687.1"/>
    <property type="molecule type" value="Genomic_DNA"/>
</dbReference>
<comment type="caution">
    <text evidence="8">The sequence shown here is derived from an EMBL/GenBank/DDBJ whole genome shotgun (WGS) entry which is preliminary data.</text>
</comment>
<evidence type="ECO:0000256" key="3">
    <source>
        <dbReference type="ARBA" id="ARBA00022692"/>
    </source>
</evidence>
<evidence type="ECO:0000256" key="2">
    <source>
        <dbReference type="ARBA" id="ARBA00008816"/>
    </source>
</evidence>
<keyword evidence="5 6" id="KW-0472">Membrane</keyword>
<evidence type="ECO:0000256" key="6">
    <source>
        <dbReference type="SAM" id="Phobius"/>
    </source>
</evidence>
<dbReference type="PANTHER" id="PTHR10165:SF103">
    <property type="entry name" value="PHOSPHOLIPID PHOSPHATASE HOMOLOG 1.2 HOMOLOG"/>
    <property type="match status" value="1"/>
</dbReference>
<dbReference type="InterPro" id="IPR043216">
    <property type="entry name" value="PAP-like"/>
</dbReference>
<sequence length="398" mass="45207">MFVRNANESGIALKRLNGTSPSMSSPETILCELDDKASRRCENKCCAFIVFVFDVCVVIFLAILAFFLRYTQIFPVFRRDFNCEDASIAHQFDPWPGKVVVFKDYNEAAFLLIVVLLPSILIVVCQIDTTICTPIDSIWKKFKFLVSKTIKISLGFLFGILTTSIISDAIKLCVGRLRPHFLDLCRKPCSFNTSSAYENTTDFQFINGSEASHNDLHLCFDNSTSNIRWASIVIREARMSFPESDLAISAFAGVFIIVYLNKRLRHDCFQTFKSCTSAAILLAIILLANSKQLMNRNFIEDLIFSIVLGAVIAIYISFVHLHAFEESTNLVLLPKQSIFPNVQIPRVVYRGIRRNKPEDRILPEIRVTSEGIVNPAFRRDSEDTRLSMRPQNVTNFHN</sequence>
<comment type="similarity">
    <text evidence="2">Belongs to the PA-phosphatase related phosphoesterase family.</text>
</comment>
<feature type="domain" description="Phosphatidic acid phosphatase type 2/haloperoxidase" evidence="7">
    <location>
        <begin position="155"/>
        <end position="316"/>
    </location>
</feature>
<keyword evidence="3 6" id="KW-0812">Transmembrane</keyword>
<dbReference type="Pfam" id="PF01569">
    <property type="entry name" value="PAP2"/>
    <property type="match status" value="1"/>
</dbReference>
<dbReference type="GO" id="GO:0006644">
    <property type="term" value="P:phospholipid metabolic process"/>
    <property type="evidence" value="ECO:0007669"/>
    <property type="project" value="InterPro"/>
</dbReference>
<dbReference type="Proteomes" id="UP000285301">
    <property type="component" value="Unassembled WGS sequence"/>
</dbReference>
<keyword evidence="9" id="KW-1185">Reference proteome</keyword>
<dbReference type="OrthoDB" id="8907274at2759"/>
<name>A0A3S3P8T0_9ACAR</name>
<dbReference type="SUPFAM" id="SSF48317">
    <property type="entry name" value="Acid phosphatase/Vanadium-dependent haloperoxidase"/>
    <property type="match status" value="1"/>
</dbReference>
<dbReference type="STRING" id="1965070.A0A3S3P8T0"/>
<accession>A0A3S3P8T0</accession>
<proteinExistence type="inferred from homology"/>
<gene>
    <name evidence="8" type="ORF">B4U79_17932</name>
</gene>
<dbReference type="GO" id="GO:0008195">
    <property type="term" value="F:phosphatidate phosphatase activity"/>
    <property type="evidence" value="ECO:0007669"/>
    <property type="project" value="TreeGrafter"/>
</dbReference>
<evidence type="ECO:0000256" key="4">
    <source>
        <dbReference type="ARBA" id="ARBA00022989"/>
    </source>
</evidence>